<sequence length="299" mass="31571">MVFASLFFATGATLQHTVIGRMIDHTAENKTMGRRQLIAMVTNPKWLGALLVVICGFTLHVTAITMAPVTVIQPLGILAVPWSILMASKIHGHKISPKMWLAVLITLAGIVMFTSTAAANAAPDHNTHPEAVLRGSLVVYALGCFFAVLAVKGRSALWRSLWWATGGSFLFGLSSAQIKAISVMMRNGQGFVGSTWFYVMMVIFALTLATGGIMIQQGYACGPAEVVVGSMDTTDPIVGVTFGLILLGEGVNIDALEASFMAVAAIIAVSGVVILLRNHPNATNTHAPRAAVLGGDRQG</sequence>
<feature type="transmembrane region" description="Helical" evidence="1">
    <location>
        <begin position="161"/>
        <end position="184"/>
    </location>
</feature>
<dbReference type="PANTHER" id="PTHR40761:SF1">
    <property type="entry name" value="CONSERVED INTEGRAL MEMBRANE ALANINE VALINE AND LEUCINE RICH PROTEIN-RELATED"/>
    <property type="match status" value="1"/>
</dbReference>
<dbReference type="Proteomes" id="UP000291933">
    <property type="component" value="Unassembled WGS sequence"/>
</dbReference>
<evidence type="ECO:0000313" key="3">
    <source>
        <dbReference type="Proteomes" id="UP000291933"/>
    </source>
</evidence>
<reference evidence="2 3" key="1">
    <citation type="submission" date="2019-01" db="EMBL/GenBank/DDBJ databases">
        <title>Lactibacter flavus gen. nov., sp. nov., a novel bacterium of the family Propionibacteriaceae isolated from raw milk and dairy products.</title>
        <authorList>
            <person name="Huptas C."/>
            <person name="Wenning M."/>
            <person name="Breitenwieser F."/>
            <person name="Doll E."/>
            <person name="Von Neubeck M."/>
            <person name="Busse H.-J."/>
            <person name="Scherer S."/>
        </authorList>
    </citation>
    <scope>NUCLEOTIDE SEQUENCE [LARGE SCALE GENOMIC DNA]</scope>
    <source>
        <strain evidence="2 3">DSM 22130</strain>
    </source>
</reference>
<feature type="transmembrane region" description="Helical" evidence="1">
    <location>
        <begin position="100"/>
        <end position="119"/>
    </location>
</feature>
<keyword evidence="3" id="KW-1185">Reference proteome</keyword>
<gene>
    <name evidence="2" type="ORF">ET996_02105</name>
</gene>
<evidence type="ECO:0000256" key="1">
    <source>
        <dbReference type="SAM" id="Phobius"/>
    </source>
</evidence>
<feature type="transmembrane region" description="Helical" evidence="1">
    <location>
        <begin position="227"/>
        <end position="246"/>
    </location>
</feature>
<dbReference type="SUPFAM" id="SSF103481">
    <property type="entry name" value="Multidrug resistance efflux transporter EmrE"/>
    <property type="match status" value="1"/>
</dbReference>
<name>A0A4Q9KND1_PROTD</name>
<evidence type="ECO:0008006" key="4">
    <source>
        <dbReference type="Google" id="ProtNLM"/>
    </source>
</evidence>
<dbReference type="RefSeq" id="WP_131170910.1">
    <property type="nucleotide sequence ID" value="NZ_FXTL01000002.1"/>
</dbReference>
<evidence type="ECO:0000313" key="2">
    <source>
        <dbReference type="EMBL" id="TBT95795.1"/>
    </source>
</evidence>
<feature type="transmembrane region" description="Helical" evidence="1">
    <location>
        <begin position="131"/>
        <end position="149"/>
    </location>
</feature>
<keyword evidence="1" id="KW-0472">Membrane</keyword>
<dbReference type="PANTHER" id="PTHR40761">
    <property type="entry name" value="CONSERVED INTEGRAL MEMBRANE ALANINE VALINE AND LEUCINE RICH PROTEIN-RELATED"/>
    <property type="match status" value="1"/>
</dbReference>
<proteinExistence type="predicted"/>
<dbReference type="EMBL" id="SDMR01000002">
    <property type="protein sequence ID" value="TBT95795.1"/>
    <property type="molecule type" value="Genomic_DNA"/>
</dbReference>
<organism evidence="2 3">
    <name type="scientific">Propioniciclava tarda</name>
    <dbReference type="NCBI Taxonomy" id="433330"/>
    <lineage>
        <taxon>Bacteria</taxon>
        <taxon>Bacillati</taxon>
        <taxon>Actinomycetota</taxon>
        <taxon>Actinomycetes</taxon>
        <taxon>Propionibacteriales</taxon>
        <taxon>Propionibacteriaceae</taxon>
        <taxon>Propioniciclava</taxon>
    </lineage>
</organism>
<dbReference type="AlphaFoldDB" id="A0A4Q9KND1"/>
<keyword evidence="1" id="KW-1133">Transmembrane helix</keyword>
<feature type="transmembrane region" description="Helical" evidence="1">
    <location>
        <begin position="258"/>
        <end position="276"/>
    </location>
</feature>
<keyword evidence="1" id="KW-0812">Transmembrane</keyword>
<dbReference type="OrthoDB" id="5187629at2"/>
<accession>A0A4Q9KND1</accession>
<comment type="caution">
    <text evidence="2">The sequence shown here is derived from an EMBL/GenBank/DDBJ whole genome shotgun (WGS) entry which is preliminary data.</text>
</comment>
<protein>
    <recommendedName>
        <fullName evidence="4">Multidrug DMT transporter permease</fullName>
    </recommendedName>
</protein>
<feature type="transmembrane region" description="Helical" evidence="1">
    <location>
        <begin position="196"/>
        <end position="215"/>
    </location>
</feature>
<dbReference type="InterPro" id="IPR037185">
    <property type="entry name" value="EmrE-like"/>
</dbReference>
<feature type="transmembrane region" description="Helical" evidence="1">
    <location>
        <begin position="46"/>
        <end position="79"/>
    </location>
</feature>